<proteinExistence type="predicted"/>
<reference evidence="1" key="1">
    <citation type="submission" date="2021-02" db="EMBL/GenBank/DDBJ databases">
        <authorList>
            <consortium name="DOE Joint Genome Institute"/>
            <person name="Ahrendt S."/>
            <person name="Looney B.P."/>
            <person name="Miyauchi S."/>
            <person name="Morin E."/>
            <person name="Drula E."/>
            <person name="Courty P.E."/>
            <person name="Chicoki N."/>
            <person name="Fauchery L."/>
            <person name="Kohler A."/>
            <person name="Kuo A."/>
            <person name="Labutti K."/>
            <person name="Pangilinan J."/>
            <person name="Lipzen A."/>
            <person name="Riley R."/>
            <person name="Andreopoulos W."/>
            <person name="He G."/>
            <person name="Johnson J."/>
            <person name="Barry K.W."/>
            <person name="Grigoriev I.V."/>
            <person name="Nagy L."/>
            <person name="Hibbett D."/>
            <person name="Henrissat B."/>
            <person name="Matheny P.B."/>
            <person name="Labbe J."/>
            <person name="Martin F."/>
        </authorList>
    </citation>
    <scope>NUCLEOTIDE SEQUENCE</scope>
    <source>
        <strain evidence="1">FP105234-sp</strain>
    </source>
</reference>
<evidence type="ECO:0000313" key="2">
    <source>
        <dbReference type="Proteomes" id="UP000814033"/>
    </source>
</evidence>
<reference evidence="1" key="2">
    <citation type="journal article" date="2022" name="New Phytol.">
        <title>Evolutionary transition to the ectomycorrhizal habit in the genomes of a hyperdiverse lineage of mushroom-forming fungi.</title>
        <authorList>
            <person name="Looney B."/>
            <person name="Miyauchi S."/>
            <person name="Morin E."/>
            <person name="Drula E."/>
            <person name="Courty P.E."/>
            <person name="Kohler A."/>
            <person name="Kuo A."/>
            <person name="LaButti K."/>
            <person name="Pangilinan J."/>
            <person name="Lipzen A."/>
            <person name="Riley R."/>
            <person name="Andreopoulos W."/>
            <person name="He G."/>
            <person name="Johnson J."/>
            <person name="Nolan M."/>
            <person name="Tritt A."/>
            <person name="Barry K.W."/>
            <person name="Grigoriev I.V."/>
            <person name="Nagy L.G."/>
            <person name="Hibbett D."/>
            <person name="Henrissat B."/>
            <person name="Matheny P.B."/>
            <person name="Labbe J."/>
            <person name="Martin F.M."/>
        </authorList>
    </citation>
    <scope>NUCLEOTIDE SEQUENCE</scope>
    <source>
        <strain evidence="1">FP105234-sp</strain>
    </source>
</reference>
<dbReference type="EMBL" id="MU275846">
    <property type="protein sequence ID" value="KAI0052298.1"/>
    <property type="molecule type" value="Genomic_DNA"/>
</dbReference>
<evidence type="ECO:0000313" key="1">
    <source>
        <dbReference type="EMBL" id="KAI0052298.1"/>
    </source>
</evidence>
<sequence length="152" mass="16793">MFSRPSARAPHLESAGPRGAGAPCSPGHTQSGHVRPVRRCVRGAFVPGHHRIIPAATSDTHETVVLRGSRELHMYSTVHICTAGETGAEYRRGYIGGAYTLLATVTQHRIGESRVRMKYGEDKCQKICRSCRRCHIKHCRRQHAGVIATMKK</sequence>
<name>A0ACB8S928_9AGAM</name>
<dbReference type="Proteomes" id="UP000814033">
    <property type="component" value="Unassembled WGS sequence"/>
</dbReference>
<keyword evidence="2" id="KW-1185">Reference proteome</keyword>
<protein>
    <submittedName>
        <fullName evidence="1">Uncharacterized protein</fullName>
    </submittedName>
</protein>
<comment type="caution">
    <text evidence="1">The sequence shown here is derived from an EMBL/GenBank/DDBJ whole genome shotgun (WGS) entry which is preliminary data.</text>
</comment>
<organism evidence="1 2">
    <name type="scientific">Auriscalpium vulgare</name>
    <dbReference type="NCBI Taxonomy" id="40419"/>
    <lineage>
        <taxon>Eukaryota</taxon>
        <taxon>Fungi</taxon>
        <taxon>Dikarya</taxon>
        <taxon>Basidiomycota</taxon>
        <taxon>Agaricomycotina</taxon>
        <taxon>Agaricomycetes</taxon>
        <taxon>Russulales</taxon>
        <taxon>Auriscalpiaceae</taxon>
        <taxon>Auriscalpium</taxon>
    </lineage>
</organism>
<gene>
    <name evidence="1" type="ORF">FA95DRAFT_1379595</name>
</gene>
<accession>A0ACB8S928</accession>